<dbReference type="AlphaFoldDB" id="A0A9P4TQZ8"/>
<protein>
    <recommendedName>
        <fullName evidence="3">RRM domain-containing protein</fullName>
    </recommendedName>
</protein>
<dbReference type="GO" id="GO:0003723">
    <property type="term" value="F:RNA binding"/>
    <property type="evidence" value="ECO:0007669"/>
    <property type="project" value="UniProtKB-UniRule"/>
</dbReference>
<dbReference type="PANTHER" id="PTHR48025">
    <property type="entry name" value="OS02G0815200 PROTEIN"/>
    <property type="match status" value="1"/>
</dbReference>
<accession>A0A9P4TQZ8</accession>
<gene>
    <name evidence="4" type="ORF">CC78DRAFT_8470</name>
</gene>
<reference evidence="5" key="1">
    <citation type="journal article" date="2020" name="Stud. Mycol.">
        <title>101 Dothideomycetes genomes: A test case for predicting lifestyles and emergence of pathogens.</title>
        <authorList>
            <person name="Haridas S."/>
            <person name="Albert R."/>
            <person name="Binder M."/>
            <person name="Bloem J."/>
            <person name="LaButti K."/>
            <person name="Salamov A."/>
            <person name="Andreopoulos B."/>
            <person name="Baker S."/>
            <person name="Barry K."/>
            <person name="Bills G."/>
            <person name="Bluhm B."/>
            <person name="Cannon C."/>
            <person name="Castanera R."/>
            <person name="Culley D."/>
            <person name="Daum C."/>
            <person name="Ezra D."/>
            <person name="Gonzalez J."/>
            <person name="Henrissat B."/>
            <person name="Kuo A."/>
            <person name="Liang C."/>
            <person name="Lipzen A."/>
            <person name="Lutzoni F."/>
            <person name="Magnuson J."/>
            <person name="Mondo S."/>
            <person name="Nolan M."/>
            <person name="Ohm R."/>
            <person name="Pangilinan J."/>
            <person name="Park H.-J."/>
            <person name="Ramirez L."/>
            <person name="Alfaro M."/>
            <person name="Sun H."/>
            <person name="Tritt A."/>
            <person name="Yoshinaga Y."/>
            <person name="Zwiers L.-H."/>
            <person name="Turgeon B."/>
            <person name="Goodwin S."/>
            <person name="Spatafora J."/>
            <person name="Crous P."/>
            <person name="Grigoriev I."/>
        </authorList>
    </citation>
    <scope>NUCLEOTIDE SEQUENCE [LARGE SCALE GENOMIC DNA]</scope>
    <source>
        <strain evidence="5">CBS 304.66</strain>
    </source>
</reference>
<dbReference type="EMBL" id="ML986578">
    <property type="protein sequence ID" value="KAF2270996.1"/>
    <property type="molecule type" value="Genomic_DNA"/>
</dbReference>
<dbReference type="Pfam" id="PF00076">
    <property type="entry name" value="RRM_1"/>
    <property type="match status" value="1"/>
</dbReference>
<dbReference type="InterPro" id="IPR035979">
    <property type="entry name" value="RBD_domain_sf"/>
</dbReference>
<keyword evidence="5" id="KW-1185">Reference proteome</keyword>
<dbReference type="PANTHER" id="PTHR48025:SF1">
    <property type="entry name" value="RRM DOMAIN-CONTAINING PROTEIN"/>
    <property type="match status" value="1"/>
</dbReference>
<dbReference type="InterPro" id="IPR000504">
    <property type="entry name" value="RRM_dom"/>
</dbReference>
<evidence type="ECO:0000256" key="2">
    <source>
        <dbReference type="PROSITE-ProRule" id="PRU00176"/>
    </source>
</evidence>
<name>A0A9P4TQZ8_9PLEO</name>
<evidence type="ECO:0000313" key="4">
    <source>
        <dbReference type="EMBL" id="KAF2270996.1"/>
    </source>
</evidence>
<feature type="domain" description="RRM" evidence="3">
    <location>
        <begin position="211"/>
        <end position="289"/>
    </location>
</feature>
<dbReference type="InterPro" id="IPR012677">
    <property type="entry name" value="Nucleotide-bd_a/b_plait_sf"/>
</dbReference>
<comment type="caution">
    <text evidence="4">The sequence shown here is derived from an EMBL/GenBank/DDBJ whole genome shotgun (WGS) entry which is preliminary data.</text>
</comment>
<evidence type="ECO:0000259" key="3">
    <source>
        <dbReference type="PROSITE" id="PS50102"/>
    </source>
</evidence>
<dbReference type="SMART" id="SM00360">
    <property type="entry name" value="RRM"/>
    <property type="match status" value="1"/>
</dbReference>
<proteinExistence type="predicted"/>
<evidence type="ECO:0000256" key="1">
    <source>
        <dbReference type="ARBA" id="ARBA00022884"/>
    </source>
</evidence>
<dbReference type="Proteomes" id="UP000800093">
    <property type="component" value="Unassembled WGS sequence"/>
</dbReference>
<evidence type="ECO:0000313" key="5">
    <source>
        <dbReference type="Proteomes" id="UP000800093"/>
    </source>
</evidence>
<dbReference type="Gene3D" id="3.30.70.330">
    <property type="match status" value="1"/>
</dbReference>
<dbReference type="InterPro" id="IPR050502">
    <property type="entry name" value="Euk_RNA-bind_prot"/>
</dbReference>
<dbReference type="SUPFAM" id="SSF54928">
    <property type="entry name" value="RNA-binding domain, RBD"/>
    <property type="match status" value="1"/>
</dbReference>
<dbReference type="PROSITE" id="PS50102">
    <property type="entry name" value="RRM"/>
    <property type="match status" value="1"/>
</dbReference>
<dbReference type="OrthoDB" id="1049195at2759"/>
<dbReference type="CDD" id="cd00590">
    <property type="entry name" value="RRM_SF"/>
    <property type="match status" value="1"/>
</dbReference>
<sequence>MAASGPWSGQSDTTENYMLIVSGSVHYAPFLGDWQEFKDQTRKVVVHQPGWTDVMIGPRRGEMQGWCRIDKKNDADTAYDHYANKRGVLVHIFKTSRTSSNFRLLKCNCSPSFPGLPERSHSPNRSGIDAGGVNQYIARTHAGHSTPQYTAPTQTIYSYAVYPQIPAYTTPTFQPHAAPMQSAVPQIPMYSASTSGIPVNLRHGAMLTEARGIFINNLSYNVTPSDLITLVSSVGQPVETKLHRDPRTGAFKGVATAKFATKEEAQYAVTHLNRRQHMGTTINVRLDTEVQVVGQVQPPAIVNGSR</sequence>
<keyword evidence="1 2" id="KW-0694">RNA-binding</keyword>
<organism evidence="4 5">
    <name type="scientific">Lojkania enalia</name>
    <dbReference type="NCBI Taxonomy" id="147567"/>
    <lineage>
        <taxon>Eukaryota</taxon>
        <taxon>Fungi</taxon>
        <taxon>Dikarya</taxon>
        <taxon>Ascomycota</taxon>
        <taxon>Pezizomycotina</taxon>
        <taxon>Dothideomycetes</taxon>
        <taxon>Pleosporomycetidae</taxon>
        <taxon>Pleosporales</taxon>
        <taxon>Pleosporales incertae sedis</taxon>
        <taxon>Lojkania</taxon>
    </lineage>
</organism>